<comment type="cofactor">
    <cofactor evidence="1 8">
        <name>Mg(2+)</name>
        <dbReference type="ChEBI" id="CHEBI:18420"/>
    </cofactor>
</comment>
<comment type="similarity">
    <text evidence="7 8">Belongs to the PINc/VapC protein family.</text>
</comment>
<keyword evidence="4 8" id="KW-0479">Metal-binding</keyword>
<dbReference type="GO" id="GO:0004519">
    <property type="term" value="F:endonuclease activity"/>
    <property type="evidence" value="ECO:0007669"/>
    <property type="project" value="UniProtKB-KW"/>
</dbReference>
<dbReference type="InterPro" id="IPR022907">
    <property type="entry name" value="VapC_family"/>
</dbReference>
<keyword evidence="8" id="KW-0800">Toxin</keyword>
<name>A0A1H2KEL5_9BACT</name>
<evidence type="ECO:0000313" key="11">
    <source>
        <dbReference type="Proteomes" id="UP000199608"/>
    </source>
</evidence>
<evidence type="ECO:0000256" key="3">
    <source>
        <dbReference type="ARBA" id="ARBA00022722"/>
    </source>
</evidence>
<organism evidence="10 11">
    <name type="scientific">Desulfobacula phenolica</name>
    <dbReference type="NCBI Taxonomy" id="90732"/>
    <lineage>
        <taxon>Bacteria</taxon>
        <taxon>Pseudomonadati</taxon>
        <taxon>Thermodesulfobacteriota</taxon>
        <taxon>Desulfobacteria</taxon>
        <taxon>Desulfobacterales</taxon>
        <taxon>Desulfobacteraceae</taxon>
        <taxon>Desulfobacula</taxon>
    </lineage>
</organism>
<dbReference type="GO" id="GO:0004540">
    <property type="term" value="F:RNA nuclease activity"/>
    <property type="evidence" value="ECO:0007669"/>
    <property type="project" value="InterPro"/>
</dbReference>
<comment type="function">
    <text evidence="8">Toxic component of a toxin-antitoxin (TA) system. An RNase.</text>
</comment>
<keyword evidence="6 8" id="KW-0460">Magnesium</keyword>
<evidence type="ECO:0000256" key="7">
    <source>
        <dbReference type="ARBA" id="ARBA00038093"/>
    </source>
</evidence>
<dbReference type="SUPFAM" id="SSF88723">
    <property type="entry name" value="PIN domain-like"/>
    <property type="match status" value="1"/>
</dbReference>
<dbReference type="GO" id="GO:0000287">
    <property type="term" value="F:magnesium ion binding"/>
    <property type="evidence" value="ECO:0007669"/>
    <property type="project" value="UniProtKB-UniRule"/>
</dbReference>
<feature type="binding site" evidence="8">
    <location>
        <position position="6"/>
    </location>
    <ligand>
        <name>Mg(2+)</name>
        <dbReference type="ChEBI" id="CHEBI:18420"/>
    </ligand>
</feature>
<dbReference type="AlphaFoldDB" id="A0A1H2KEL5"/>
<evidence type="ECO:0000256" key="2">
    <source>
        <dbReference type="ARBA" id="ARBA00022649"/>
    </source>
</evidence>
<dbReference type="CDD" id="cd09881">
    <property type="entry name" value="PIN_VapC4-5_FitB-like"/>
    <property type="match status" value="1"/>
</dbReference>
<dbReference type="InterPro" id="IPR050556">
    <property type="entry name" value="Type_II_TA_system_RNase"/>
</dbReference>
<reference evidence="11" key="1">
    <citation type="submission" date="2016-10" db="EMBL/GenBank/DDBJ databases">
        <authorList>
            <person name="Varghese N."/>
            <person name="Submissions S."/>
        </authorList>
    </citation>
    <scope>NUCLEOTIDE SEQUENCE [LARGE SCALE GENOMIC DNA]</scope>
    <source>
        <strain evidence="11">DSM 3384</strain>
    </source>
</reference>
<dbReference type="Pfam" id="PF01850">
    <property type="entry name" value="PIN"/>
    <property type="match status" value="1"/>
</dbReference>
<keyword evidence="2 8" id="KW-1277">Toxin-antitoxin system</keyword>
<dbReference type="GO" id="GO:0090729">
    <property type="term" value="F:toxin activity"/>
    <property type="evidence" value="ECO:0007669"/>
    <property type="project" value="UniProtKB-KW"/>
</dbReference>
<sequence>MKYLIDTNICIYIMNQRPPEVIQKFKDTKVGEIGISAITVSELSYGVAKSKFQQQNTKRLEEFLVPFEILPYDEEASKHYGLIRSQLEAQGNVIGPLDMLIAAHALSEKLVLVTNNEKEFNRIETLKVENWVR</sequence>
<feature type="domain" description="PIN" evidence="9">
    <location>
        <begin position="1"/>
        <end position="121"/>
    </location>
</feature>
<dbReference type="Gene3D" id="3.40.50.1010">
    <property type="entry name" value="5'-nuclease"/>
    <property type="match status" value="1"/>
</dbReference>
<accession>A0A1H2KEL5</accession>
<evidence type="ECO:0000259" key="9">
    <source>
        <dbReference type="SMART" id="SM00670"/>
    </source>
</evidence>
<evidence type="ECO:0000256" key="8">
    <source>
        <dbReference type="HAMAP-Rule" id="MF_00265"/>
    </source>
</evidence>
<dbReference type="EMBL" id="FNLL01000035">
    <property type="protein sequence ID" value="SDU66878.1"/>
    <property type="molecule type" value="Genomic_DNA"/>
</dbReference>
<dbReference type="GO" id="GO:0016787">
    <property type="term" value="F:hydrolase activity"/>
    <property type="evidence" value="ECO:0007669"/>
    <property type="project" value="UniProtKB-KW"/>
</dbReference>
<dbReference type="Proteomes" id="UP000199608">
    <property type="component" value="Unassembled WGS sequence"/>
</dbReference>
<dbReference type="InterPro" id="IPR002716">
    <property type="entry name" value="PIN_dom"/>
</dbReference>
<keyword evidence="3 8" id="KW-0540">Nuclease</keyword>
<protein>
    <recommendedName>
        <fullName evidence="8">Ribonuclease VapC</fullName>
        <shortName evidence="8">RNase VapC</shortName>
        <ecNumber evidence="8">3.1.-.-</ecNumber>
    </recommendedName>
    <alternativeName>
        <fullName evidence="8">Toxin VapC</fullName>
    </alternativeName>
</protein>
<keyword evidence="11" id="KW-1185">Reference proteome</keyword>
<dbReference type="InterPro" id="IPR029060">
    <property type="entry name" value="PIN-like_dom_sf"/>
</dbReference>
<dbReference type="PANTHER" id="PTHR33653:SF1">
    <property type="entry name" value="RIBONUCLEASE VAPC2"/>
    <property type="match status" value="1"/>
</dbReference>
<proteinExistence type="inferred from homology"/>
<dbReference type="SMART" id="SM00670">
    <property type="entry name" value="PINc"/>
    <property type="match status" value="1"/>
</dbReference>
<gene>
    <name evidence="8" type="primary">vapC</name>
    <name evidence="10" type="ORF">SAMN04487931_1353</name>
</gene>
<keyword evidence="5 8" id="KW-0378">Hydrolase</keyword>
<keyword evidence="10" id="KW-0255">Endonuclease</keyword>
<evidence type="ECO:0000313" key="10">
    <source>
        <dbReference type="EMBL" id="SDU66878.1"/>
    </source>
</evidence>
<evidence type="ECO:0000256" key="4">
    <source>
        <dbReference type="ARBA" id="ARBA00022723"/>
    </source>
</evidence>
<dbReference type="PANTHER" id="PTHR33653">
    <property type="entry name" value="RIBONUCLEASE VAPC2"/>
    <property type="match status" value="1"/>
</dbReference>
<evidence type="ECO:0000256" key="1">
    <source>
        <dbReference type="ARBA" id="ARBA00001946"/>
    </source>
</evidence>
<dbReference type="HAMAP" id="MF_00265">
    <property type="entry name" value="VapC_Nob1"/>
    <property type="match status" value="1"/>
</dbReference>
<evidence type="ECO:0000256" key="6">
    <source>
        <dbReference type="ARBA" id="ARBA00022842"/>
    </source>
</evidence>
<evidence type="ECO:0000256" key="5">
    <source>
        <dbReference type="ARBA" id="ARBA00022801"/>
    </source>
</evidence>
<feature type="binding site" evidence="8">
    <location>
        <position position="98"/>
    </location>
    <ligand>
        <name>Mg(2+)</name>
        <dbReference type="ChEBI" id="CHEBI:18420"/>
    </ligand>
</feature>
<dbReference type="EC" id="3.1.-.-" evidence="8"/>